<name>A0ABP1RUZ6_9HEXA</name>
<feature type="transmembrane region" description="Helical" evidence="1">
    <location>
        <begin position="142"/>
        <end position="160"/>
    </location>
</feature>
<reference evidence="2 3" key="1">
    <citation type="submission" date="2024-08" db="EMBL/GenBank/DDBJ databases">
        <authorList>
            <person name="Cucini C."/>
            <person name="Frati F."/>
        </authorList>
    </citation>
    <scope>NUCLEOTIDE SEQUENCE [LARGE SCALE GENOMIC DNA]</scope>
</reference>
<evidence type="ECO:0000313" key="2">
    <source>
        <dbReference type="EMBL" id="CAL8136400.1"/>
    </source>
</evidence>
<dbReference type="EMBL" id="CAXLJM020000111">
    <property type="protein sequence ID" value="CAL8136400.1"/>
    <property type="molecule type" value="Genomic_DNA"/>
</dbReference>
<protein>
    <recommendedName>
        <fullName evidence="4">Transmembrane protein</fullName>
    </recommendedName>
</protein>
<keyword evidence="1" id="KW-1133">Transmembrane helix</keyword>
<feature type="transmembrane region" description="Helical" evidence="1">
    <location>
        <begin position="109"/>
        <end position="130"/>
    </location>
</feature>
<keyword evidence="3" id="KW-1185">Reference proteome</keyword>
<accession>A0ABP1RUZ6</accession>
<evidence type="ECO:0000256" key="1">
    <source>
        <dbReference type="SAM" id="Phobius"/>
    </source>
</evidence>
<evidence type="ECO:0008006" key="4">
    <source>
        <dbReference type="Google" id="ProtNLM"/>
    </source>
</evidence>
<dbReference type="Proteomes" id="UP001642540">
    <property type="component" value="Unassembled WGS sequence"/>
</dbReference>
<sequence>MISSEERRKLKNVYIVLVFFTVLKSCGLILTGVGPQSALEFTYSALDKELTVNPFSDYTPRNVKTEKLRINNATQWIDALLLLEVITCELCPIGFAVMQRLRVNLENIFLWAVVHFILSTLCTANLALRMDNIMDITCQVDIALQVTSVALVLTIYRWSYSMHLRRIRENRAIVY</sequence>
<organism evidence="2 3">
    <name type="scientific">Orchesella dallaii</name>
    <dbReference type="NCBI Taxonomy" id="48710"/>
    <lineage>
        <taxon>Eukaryota</taxon>
        <taxon>Metazoa</taxon>
        <taxon>Ecdysozoa</taxon>
        <taxon>Arthropoda</taxon>
        <taxon>Hexapoda</taxon>
        <taxon>Collembola</taxon>
        <taxon>Entomobryomorpha</taxon>
        <taxon>Entomobryoidea</taxon>
        <taxon>Orchesellidae</taxon>
        <taxon>Orchesellinae</taxon>
        <taxon>Orchesella</taxon>
    </lineage>
</organism>
<feature type="transmembrane region" description="Helical" evidence="1">
    <location>
        <begin position="76"/>
        <end position="97"/>
    </location>
</feature>
<feature type="transmembrane region" description="Helical" evidence="1">
    <location>
        <begin position="12"/>
        <end position="33"/>
    </location>
</feature>
<proteinExistence type="predicted"/>
<keyword evidence="1" id="KW-0812">Transmembrane</keyword>
<comment type="caution">
    <text evidence="2">The sequence shown here is derived from an EMBL/GenBank/DDBJ whole genome shotgun (WGS) entry which is preliminary data.</text>
</comment>
<keyword evidence="1" id="KW-0472">Membrane</keyword>
<evidence type="ECO:0000313" key="3">
    <source>
        <dbReference type="Proteomes" id="UP001642540"/>
    </source>
</evidence>
<gene>
    <name evidence="2" type="ORF">ODALV1_LOCUS26426</name>
</gene>